<evidence type="ECO:0000259" key="5">
    <source>
        <dbReference type="Pfam" id="PF10187"/>
    </source>
</evidence>
<evidence type="ECO:0000313" key="6">
    <source>
        <dbReference type="EMBL" id="JAS15904.1"/>
    </source>
</evidence>
<dbReference type="InterPro" id="IPR019331">
    <property type="entry name" value="FAM192A/Fyv6_N"/>
</dbReference>
<accession>A0A1B6CR71</accession>
<evidence type="ECO:0000256" key="3">
    <source>
        <dbReference type="SAM" id="Coils"/>
    </source>
</evidence>
<proteinExistence type="predicted"/>
<dbReference type="PANTHER" id="PTHR13495:SF0">
    <property type="entry name" value="PSME3-INTERACTING PROTEIN"/>
    <property type="match status" value="1"/>
</dbReference>
<feature type="compositionally biased region" description="Basic and acidic residues" evidence="4">
    <location>
        <begin position="160"/>
        <end position="172"/>
    </location>
</feature>
<dbReference type="Pfam" id="PF10187">
    <property type="entry name" value="FAM192A_Fyv6_N"/>
    <property type="match status" value="1"/>
</dbReference>
<dbReference type="GO" id="GO:0005634">
    <property type="term" value="C:nucleus"/>
    <property type="evidence" value="ECO:0007669"/>
    <property type="project" value="UniProtKB-SubCell"/>
</dbReference>
<feature type="compositionally biased region" description="Basic and acidic residues" evidence="4">
    <location>
        <begin position="7"/>
        <end position="30"/>
    </location>
</feature>
<dbReference type="PANTHER" id="PTHR13495">
    <property type="entry name" value="NEFA-INTERACTING NUCLEAR PROTEIN NIP30"/>
    <property type="match status" value="1"/>
</dbReference>
<dbReference type="AlphaFoldDB" id="A0A1B6CR71"/>
<evidence type="ECO:0000256" key="2">
    <source>
        <dbReference type="ARBA" id="ARBA00023242"/>
    </source>
</evidence>
<gene>
    <name evidence="6" type="ORF">g.40957</name>
</gene>
<feature type="domain" description="FAM192A/Fyv6 N-terminal" evidence="5">
    <location>
        <begin position="5"/>
        <end position="106"/>
    </location>
</feature>
<keyword evidence="2" id="KW-0539">Nucleus</keyword>
<feature type="compositionally biased region" description="Polar residues" evidence="4">
    <location>
        <begin position="138"/>
        <end position="149"/>
    </location>
</feature>
<evidence type="ECO:0000256" key="4">
    <source>
        <dbReference type="SAM" id="MobiDB-lite"/>
    </source>
</evidence>
<protein>
    <recommendedName>
        <fullName evidence="5">FAM192A/Fyv6 N-terminal domain-containing protein</fullName>
    </recommendedName>
</protein>
<name>A0A1B6CR71_9HEMI</name>
<feature type="region of interest" description="Disordered" evidence="4">
    <location>
        <begin position="1"/>
        <end position="40"/>
    </location>
</feature>
<feature type="region of interest" description="Disordered" evidence="4">
    <location>
        <begin position="131"/>
        <end position="172"/>
    </location>
</feature>
<dbReference type="InterPro" id="IPR039845">
    <property type="entry name" value="FAM192A"/>
</dbReference>
<dbReference type="EMBL" id="GEDC01021394">
    <property type="protein sequence ID" value="JAS15904.1"/>
    <property type="molecule type" value="Transcribed_RNA"/>
</dbReference>
<reference evidence="6" key="1">
    <citation type="submission" date="2015-12" db="EMBL/GenBank/DDBJ databases">
        <title>De novo transcriptome assembly of four potential Pierce s Disease insect vectors from Arizona vineyards.</title>
        <authorList>
            <person name="Tassone E.E."/>
        </authorList>
    </citation>
    <scope>NUCLEOTIDE SEQUENCE</scope>
</reference>
<feature type="coiled-coil region" evidence="3">
    <location>
        <begin position="41"/>
        <end position="75"/>
    </location>
</feature>
<sequence>MSSGFISEKEIAEKKKKRQEEWEKVRKPDMPLEAPEEEFDNRSLFERLQLEKHRKEKEQEETHRLKNMVRGLDDEEVEFLDQVDRTKLAAERRNLDDESKALKEFREFRSNQTLKVTDAIMDLVDNSATKKTTVTKTAQPSSTKRTQYQLLAGGVKRRLPKNDLKEVAKRPK</sequence>
<comment type="subcellular location">
    <subcellularLocation>
        <location evidence="1">Nucleus</location>
    </subcellularLocation>
</comment>
<evidence type="ECO:0000256" key="1">
    <source>
        <dbReference type="ARBA" id="ARBA00004123"/>
    </source>
</evidence>
<keyword evidence="3" id="KW-0175">Coiled coil</keyword>
<organism evidence="6">
    <name type="scientific">Clastoptera arizonana</name>
    <name type="common">Arizona spittle bug</name>
    <dbReference type="NCBI Taxonomy" id="38151"/>
    <lineage>
        <taxon>Eukaryota</taxon>
        <taxon>Metazoa</taxon>
        <taxon>Ecdysozoa</taxon>
        <taxon>Arthropoda</taxon>
        <taxon>Hexapoda</taxon>
        <taxon>Insecta</taxon>
        <taxon>Pterygota</taxon>
        <taxon>Neoptera</taxon>
        <taxon>Paraneoptera</taxon>
        <taxon>Hemiptera</taxon>
        <taxon>Auchenorrhyncha</taxon>
        <taxon>Cercopoidea</taxon>
        <taxon>Clastopteridae</taxon>
        <taxon>Clastoptera</taxon>
    </lineage>
</organism>